<keyword evidence="2" id="KW-0808">Transferase</keyword>
<proteinExistence type="predicted"/>
<evidence type="ECO:0000313" key="2">
    <source>
        <dbReference type="EMBL" id="SJZ46274.1"/>
    </source>
</evidence>
<feature type="domain" description="N-end rule aminoacyl transferase C-terminal" evidence="1">
    <location>
        <begin position="91"/>
        <end position="197"/>
    </location>
</feature>
<dbReference type="InterPro" id="IPR030700">
    <property type="entry name" value="N-end_Aminoacyl_Trfase"/>
</dbReference>
<evidence type="ECO:0000259" key="1">
    <source>
        <dbReference type="Pfam" id="PF04377"/>
    </source>
</evidence>
<organism evidence="2 3">
    <name type="scientific">Sediminibacterium ginsengisoli</name>
    <dbReference type="NCBI Taxonomy" id="413434"/>
    <lineage>
        <taxon>Bacteria</taxon>
        <taxon>Pseudomonadati</taxon>
        <taxon>Bacteroidota</taxon>
        <taxon>Chitinophagia</taxon>
        <taxon>Chitinophagales</taxon>
        <taxon>Chitinophagaceae</taxon>
        <taxon>Sediminibacterium</taxon>
    </lineage>
</organism>
<dbReference type="PANTHER" id="PTHR21367">
    <property type="entry name" value="ARGININE-TRNA-PROTEIN TRANSFERASE 1"/>
    <property type="match status" value="1"/>
</dbReference>
<accession>A0A1T4KV12</accession>
<dbReference type="InterPro" id="IPR007472">
    <property type="entry name" value="N-end_Aminoacyl_Trfase_C"/>
</dbReference>
<evidence type="ECO:0000313" key="3">
    <source>
        <dbReference type="Proteomes" id="UP000190888"/>
    </source>
</evidence>
<dbReference type="STRING" id="413434.SAMN04488132_102135"/>
<dbReference type="GO" id="GO:0005737">
    <property type="term" value="C:cytoplasm"/>
    <property type="evidence" value="ECO:0007669"/>
    <property type="project" value="TreeGrafter"/>
</dbReference>
<dbReference type="SUPFAM" id="SSF55729">
    <property type="entry name" value="Acyl-CoA N-acyltransferases (Nat)"/>
    <property type="match status" value="1"/>
</dbReference>
<dbReference type="Proteomes" id="UP000190888">
    <property type="component" value="Unassembled WGS sequence"/>
</dbReference>
<dbReference type="RefSeq" id="WP_078830109.1">
    <property type="nucleotide sequence ID" value="NZ_FUWH01000002.1"/>
</dbReference>
<protein>
    <submittedName>
        <fullName evidence="2">Arginine-tRNA-protein transferase</fullName>
    </submittedName>
</protein>
<dbReference type="GO" id="GO:0004057">
    <property type="term" value="F:arginyl-tRNA--protein transferase activity"/>
    <property type="evidence" value="ECO:0007669"/>
    <property type="project" value="InterPro"/>
</dbReference>
<dbReference type="InterPro" id="IPR016181">
    <property type="entry name" value="Acyl_CoA_acyltransferase"/>
</dbReference>
<reference evidence="2 3" key="1">
    <citation type="submission" date="2017-02" db="EMBL/GenBank/DDBJ databases">
        <authorList>
            <person name="Peterson S.W."/>
        </authorList>
    </citation>
    <scope>NUCLEOTIDE SEQUENCE [LARGE SCALE GENOMIC DNA]</scope>
    <source>
        <strain evidence="2 3">DSM 22335</strain>
    </source>
</reference>
<dbReference type="OrthoDB" id="9782022at2"/>
<dbReference type="PANTHER" id="PTHR21367:SF1">
    <property type="entry name" value="ARGINYL-TRNA--PROTEIN TRANSFERASE 1"/>
    <property type="match status" value="1"/>
</dbReference>
<dbReference type="Pfam" id="PF04377">
    <property type="entry name" value="ATE_C"/>
    <property type="match status" value="1"/>
</dbReference>
<keyword evidence="3" id="KW-1185">Reference proteome</keyword>
<name>A0A1T4KV12_9BACT</name>
<gene>
    <name evidence="2" type="ORF">SAMN04488132_102135</name>
</gene>
<dbReference type="Gene3D" id="3.40.630.30">
    <property type="match status" value="1"/>
</dbReference>
<sequence length="234" mass="27074">MYLKFYQIEKPDRVTGKLLDDYLERGWYRVGPLIMTTDFIEYEGSYVPVFWIRLNLQQYRLSTASSRILRQNQGFSIEIAKSAFTEEVEALYTGYRLGISFPVPPTAREYLLDVTEHEVYDTKMILVRDNGKLIAAGFFDEGHHSLAGILNIFDPAYKKYSLGKLLILRKIEYAIQTGRSHYYPGYVSSRISKFDYKLFPDLAATEVLLPYSRNWYPYAPIGKQGLEGILINGE</sequence>
<dbReference type="EMBL" id="FUWH01000002">
    <property type="protein sequence ID" value="SJZ46274.1"/>
    <property type="molecule type" value="Genomic_DNA"/>
</dbReference>
<dbReference type="AlphaFoldDB" id="A0A1T4KV12"/>